<dbReference type="PANTHER" id="PTHR47331:SF3">
    <property type="match status" value="1"/>
</dbReference>
<comment type="caution">
    <text evidence="1">The sequence shown here is derived from an EMBL/GenBank/DDBJ whole genome shotgun (WGS) entry which is preliminary data.</text>
</comment>
<dbReference type="PANTHER" id="PTHR47331">
    <property type="entry name" value="PHD-TYPE DOMAIN-CONTAINING PROTEIN"/>
    <property type="match status" value="1"/>
</dbReference>
<sequence length="230" mass="26546">MSREDHQFMRAVSKSAELVDGHYCIGLPLRSETANMPNNRCVAEQRAVGLKRKLSKNPNLHEDYKDFMTGIIEKGYAVNVPKEQFSREDGRVWYIPHHGVYHPKKKIRVVFDCTTTFQGTSLNDQKHRATLEKRPLTVEDLNLAKKELIRFSQRHKYSEEIEALQKKSHIKKSSQLYKLDPILQDGGLRVGGRLNKSAMPEEAKHPAILSKHQQVATLILRHIHQEVGHW</sequence>
<accession>A0AAD7R422</accession>
<keyword evidence="2" id="KW-1185">Reference proteome</keyword>
<dbReference type="AlphaFoldDB" id="A0AAD7R422"/>
<proteinExistence type="predicted"/>
<name>A0AAD7R422_9TELE</name>
<dbReference type="EMBL" id="JAINUG010001289">
    <property type="protein sequence ID" value="KAJ8357949.1"/>
    <property type="molecule type" value="Genomic_DNA"/>
</dbReference>
<evidence type="ECO:0000313" key="1">
    <source>
        <dbReference type="EMBL" id="KAJ8357949.1"/>
    </source>
</evidence>
<protein>
    <submittedName>
        <fullName evidence="1">Uncharacterized protein</fullName>
    </submittedName>
</protein>
<reference evidence="1" key="1">
    <citation type="journal article" date="2023" name="Science">
        <title>Genome structures resolve the early diversification of teleost fishes.</title>
        <authorList>
            <person name="Parey E."/>
            <person name="Louis A."/>
            <person name="Montfort J."/>
            <person name="Bouchez O."/>
            <person name="Roques C."/>
            <person name="Iampietro C."/>
            <person name="Lluch J."/>
            <person name="Castinel A."/>
            <person name="Donnadieu C."/>
            <person name="Desvignes T."/>
            <person name="Floi Bucao C."/>
            <person name="Jouanno E."/>
            <person name="Wen M."/>
            <person name="Mejri S."/>
            <person name="Dirks R."/>
            <person name="Jansen H."/>
            <person name="Henkel C."/>
            <person name="Chen W.J."/>
            <person name="Zahm M."/>
            <person name="Cabau C."/>
            <person name="Klopp C."/>
            <person name="Thompson A.W."/>
            <person name="Robinson-Rechavi M."/>
            <person name="Braasch I."/>
            <person name="Lecointre G."/>
            <person name="Bobe J."/>
            <person name="Postlethwait J.H."/>
            <person name="Berthelot C."/>
            <person name="Roest Crollius H."/>
            <person name="Guiguen Y."/>
        </authorList>
    </citation>
    <scope>NUCLEOTIDE SEQUENCE</scope>
    <source>
        <strain evidence="1">NC1722</strain>
    </source>
</reference>
<dbReference type="Proteomes" id="UP001221898">
    <property type="component" value="Unassembled WGS sequence"/>
</dbReference>
<organism evidence="1 2">
    <name type="scientific">Aldrovandia affinis</name>
    <dbReference type="NCBI Taxonomy" id="143900"/>
    <lineage>
        <taxon>Eukaryota</taxon>
        <taxon>Metazoa</taxon>
        <taxon>Chordata</taxon>
        <taxon>Craniata</taxon>
        <taxon>Vertebrata</taxon>
        <taxon>Euteleostomi</taxon>
        <taxon>Actinopterygii</taxon>
        <taxon>Neopterygii</taxon>
        <taxon>Teleostei</taxon>
        <taxon>Notacanthiformes</taxon>
        <taxon>Halosauridae</taxon>
        <taxon>Aldrovandia</taxon>
    </lineage>
</organism>
<gene>
    <name evidence="1" type="ORF">AAFF_G00048860</name>
</gene>
<evidence type="ECO:0000313" key="2">
    <source>
        <dbReference type="Proteomes" id="UP001221898"/>
    </source>
</evidence>